<dbReference type="AlphaFoldDB" id="A0A1X1EN55"/>
<dbReference type="InterPro" id="IPR006290">
    <property type="entry name" value="CztS_silS_copS"/>
</dbReference>
<comment type="caution">
    <text evidence="17">The sequence shown here is derived from an EMBL/GenBank/DDBJ whole genome shotgun (WGS) entry which is preliminary data.</text>
</comment>
<dbReference type="CDD" id="cd00075">
    <property type="entry name" value="HATPase"/>
    <property type="match status" value="1"/>
</dbReference>
<dbReference type="InterPro" id="IPR050428">
    <property type="entry name" value="TCS_sensor_his_kinase"/>
</dbReference>
<dbReference type="InterPro" id="IPR003594">
    <property type="entry name" value="HATPase_dom"/>
</dbReference>
<dbReference type="SMART" id="SM00387">
    <property type="entry name" value="HATPase_c"/>
    <property type="match status" value="1"/>
</dbReference>
<dbReference type="FunFam" id="1.10.287.130:FF:000001">
    <property type="entry name" value="Two-component sensor histidine kinase"/>
    <property type="match status" value="1"/>
</dbReference>
<evidence type="ECO:0000259" key="15">
    <source>
        <dbReference type="PROSITE" id="PS50109"/>
    </source>
</evidence>
<dbReference type="Gene3D" id="1.10.287.130">
    <property type="match status" value="1"/>
</dbReference>
<gene>
    <name evidence="17" type="ORF">HA50_23870</name>
</gene>
<organism evidence="17 18">
    <name type="scientific">Pantoea cypripedii</name>
    <name type="common">Pectobacterium cypripedii</name>
    <name type="synonym">Erwinia cypripedii</name>
    <dbReference type="NCBI Taxonomy" id="55209"/>
    <lineage>
        <taxon>Bacteria</taxon>
        <taxon>Pseudomonadati</taxon>
        <taxon>Pseudomonadota</taxon>
        <taxon>Gammaproteobacteria</taxon>
        <taxon>Enterobacterales</taxon>
        <taxon>Erwiniaceae</taxon>
        <taxon>Pantoea</taxon>
    </lineage>
</organism>
<evidence type="ECO:0000256" key="10">
    <source>
        <dbReference type="ARBA" id="ARBA00022840"/>
    </source>
</evidence>
<keyword evidence="12 14" id="KW-0902">Two-component regulatory system</keyword>
<keyword evidence="9 14" id="KW-0418">Kinase</keyword>
<dbReference type="InterPro" id="IPR036890">
    <property type="entry name" value="HATPase_C_sf"/>
</dbReference>
<keyword evidence="10 14" id="KW-0067">ATP-binding</keyword>
<evidence type="ECO:0000313" key="18">
    <source>
        <dbReference type="Proteomes" id="UP000193749"/>
    </source>
</evidence>
<evidence type="ECO:0000256" key="8">
    <source>
        <dbReference type="ARBA" id="ARBA00022741"/>
    </source>
</evidence>
<evidence type="ECO:0000256" key="3">
    <source>
        <dbReference type="ARBA" id="ARBA00022475"/>
    </source>
</evidence>
<sequence length="447" mass="49662">MFAIVTISLALAYAVCLRVTLRESLDKQMHNELLFRYSLMEPLIVSRASVYDWQVLKNKFINLATSEGGRARYWIISDNPFYQLGGPVPQGIDLPTLKDGFSQFPSENPDECPLFVLVRTLPARESRPELRYIVAIDSTPYMGTLDEFTRVLMFITTAGVLMVAVLGYAISRVGMKPVKTLSEQSHQLIPGRKSQRLDPRQLPEELHTLADSFNGVLARQERAWEQLESFNADVAHELRTPLTNLIAQTQLALSRDRSSEQLQNMLGSNLEELERMSSIINDMLFLSHAQTGKFSPQRADMSLAEEAGKTAEYLEPVLAERQLSVTIHGDARVVADRRLITRALANLLSNCARYAVAGSHVLITIHNEDHLASVAVVNQGDPIAPLHLERLFERFYRVDSARSQSSANHGLGLSIVKAIAQVHGGDVFASSAEGLNTFGFSLSIKSS</sequence>
<dbReference type="InterPro" id="IPR036097">
    <property type="entry name" value="HisK_dim/P_sf"/>
</dbReference>
<evidence type="ECO:0000256" key="2">
    <source>
        <dbReference type="ARBA" id="ARBA00004533"/>
    </source>
</evidence>
<dbReference type="PRINTS" id="PR00344">
    <property type="entry name" value="BCTRLSENSOR"/>
</dbReference>
<dbReference type="GO" id="GO:0005524">
    <property type="term" value="F:ATP binding"/>
    <property type="evidence" value="ECO:0007669"/>
    <property type="project" value="UniProtKB-KW"/>
</dbReference>
<dbReference type="Proteomes" id="UP000193749">
    <property type="component" value="Unassembled WGS sequence"/>
</dbReference>
<dbReference type="SUPFAM" id="SSF47384">
    <property type="entry name" value="Homodimeric domain of signal transducing histidine kinase"/>
    <property type="match status" value="1"/>
</dbReference>
<dbReference type="InterPro" id="IPR004358">
    <property type="entry name" value="Sig_transdc_His_kin-like_C"/>
</dbReference>
<dbReference type="PANTHER" id="PTHR45436">
    <property type="entry name" value="SENSOR HISTIDINE KINASE YKOH"/>
    <property type="match status" value="1"/>
</dbReference>
<keyword evidence="11 14" id="KW-1133">Transmembrane helix</keyword>
<reference evidence="17 18" key="1">
    <citation type="journal article" date="2017" name="Antonie Van Leeuwenhoek">
        <title>Phylogenomic resolution of the bacterial genus Pantoea and its relationship with Erwinia and Tatumella.</title>
        <authorList>
            <person name="Palmer M."/>
            <person name="Steenkamp E.T."/>
            <person name="Coetzee M.P."/>
            <person name="Chan W.Y."/>
            <person name="van Zyl E."/>
            <person name="De Maayer P."/>
            <person name="Coutinho T.A."/>
            <person name="Blom J."/>
            <person name="Smits T.H."/>
            <person name="Duffy B."/>
            <person name="Venter S.N."/>
        </authorList>
    </citation>
    <scope>NUCLEOTIDE SEQUENCE [LARGE SCALE GENOMIC DNA]</scope>
    <source>
        <strain evidence="17 18">LMG 2657</strain>
    </source>
</reference>
<dbReference type="PROSITE" id="PS50109">
    <property type="entry name" value="HIS_KIN"/>
    <property type="match status" value="1"/>
</dbReference>
<dbReference type="InterPro" id="IPR003661">
    <property type="entry name" value="HisK_dim/P_dom"/>
</dbReference>
<protein>
    <recommendedName>
        <fullName evidence="14">Sensor protein</fullName>
        <ecNumber evidence="14">2.7.13.3</ecNumber>
    </recommendedName>
</protein>
<keyword evidence="7 14" id="KW-0812">Transmembrane</keyword>
<dbReference type="EMBL" id="MLJI01000002">
    <property type="protein sequence ID" value="ORM90316.1"/>
    <property type="molecule type" value="Genomic_DNA"/>
</dbReference>
<evidence type="ECO:0000256" key="4">
    <source>
        <dbReference type="ARBA" id="ARBA00022519"/>
    </source>
</evidence>
<dbReference type="GO" id="GO:0000155">
    <property type="term" value="F:phosphorelay sensor kinase activity"/>
    <property type="evidence" value="ECO:0007669"/>
    <property type="project" value="InterPro"/>
</dbReference>
<keyword evidence="6 14" id="KW-0808">Transferase</keyword>
<evidence type="ECO:0000256" key="6">
    <source>
        <dbReference type="ARBA" id="ARBA00022679"/>
    </source>
</evidence>
<dbReference type="Pfam" id="PF00512">
    <property type="entry name" value="HisKA"/>
    <property type="match status" value="1"/>
</dbReference>
<keyword evidence="8 14" id="KW-0547">Nucleotide-binding</keyword>
<feature type="transmembrane region" description="Helical" evidence="14">
    <location>
        <begin position="151"/>
        <end position="170"/>
    </location>
</feature>
<name>A0A1X1EN55_PANCY</name>
<evidence type="ECO:0000256" key="7">
    <source>
        <dbReference type="ARBA" id="ARBA00022692"/>
    </source>
</evidence>
<evidence type="ECO:0000256" key="14">
    <source>
        <dbReference type="RuleBase" id="RU364088"/>
    </source>
</evidence>
<keyword evidence="13 14" id="KW-0472">Membrane</keyword>
<dbReference type="SUPFAM" id="SSF55874">
    <property type="entry name" value="ATPase domain of HSP90 chaperone/DNA topoisomerase II/histidine kinase"/>
    <property type="match status" value="1"/>
</dbReference>
<evidence type="ECO:0000256" key="13">
    <source>
        <dbReference type="ARBA" id="ARBA00023136"/>
    </source>
</evidence>
<feature type="domain" description="Histidine kinase" evidence="15">
    <location>
        <begin position="233"/>
        <end position="446"/>
    </location>
</feature>
<keyword evidence="3 14" id="KW-1003">Cell membrane</keyword>
<dbReference type="EC" id="2.7.13.3" evidence="14"/>
<comment type="subcellular location">
    <subcellularLocation>
        <location evidence="2 14">Cell inner membrane</location>
    </subcellularLocation>
</comment>
<accession>A0A1X1EN55</accession>
<dbReference type="CDD" id="cd00082">
    <property type="entry name" value="HisKA"/>
    <property type="match status" value="1"/>
</dbReference>
<evidence type="ECO:0000313" key="17">
    <source>
        <dbReference type="EMBL" id="ORM90316.1"/>
    </source>
</evidence>
<keyword evidence="5" id="KW-0597">Phosphoprotein</keyword>
<dbReference type="InterPro" id="IPR003660">
    <property type="entry name" value="HAMP_dom"/>
</dbReference>
<dbReference type="PROSITE" id="PS50885">
    <property type="entry name" value="HAMP"/>
    <property type="match status" value="1"/>
</dbReference>
<comment type="catalytic activity">
    <reaction evidence="1 14">
        <text>ATP + protein L-histidine = ADP + protein N-phospho-L-histidine.</text>
        <dbReference type="EC" id="2.7.13.3"/>
    </reaction>
</comment>
<dbReference type="Pfam" id="PF02518">
    <property type="entry name" value="HATPase_c"/>
    <property type="match status" value="1"/>
</dbReference>
<keyword evidence="4 14" id="KW-0997">Cell inner membrane</keyword>
<dbReference type="GO" id="GO:0005886">
    <property type="term" value="C:plasma membrane"/>
    <property type="evidence" value="ECO:0007669"/>
    <property type="project" value="UniProtKB-SubCell"/>
</dbReference>
<feature type="domain" description="HAMP" evidence="16">
    <location>
        <begin position="172"/>
        <end position="225"/>
    </location>
</feature>
<proteinExistence type="predicted"/>
<dbReference type="STRING" id="55209.HA50_23870"/>
<evidence type="ECO:0000256" key="11">
    <source>
        <dbReference type="ARBA" id="ARBA00022989"/>
    </source>
</evidence>
<evidence type="ECO:0000259" key="16">
    <source>
        <dbReference type="PROSITE" id="PS50885"/>
    </source>
</evidence>
<dbReference type="InterPro" id="IPR005467">
    <property type="entry name" value="His_kinase_dom"/>
</dbReference>
<evidence type="ECO:0000256" key="12">
    <source>
        <dbReference type="ARBA" id="ARBA00023012"/>
    </source>
</evidence>
<dbReference type="PANTHER" id="PTHR45436:SF9">
    <property type="entry name" value="SENSOR PROTEIN"/>
    <property type="match status" value="1"/>
</dbReference>
<keyword evidence="18" id="KW-1185">Reference proteome</keyword>
<comment type="function">
    <text evidence="14">Member of a two-component regulatory system.</text>
</comment>
<evidence type="ECO:0000256" key="9">
    <source>
        <dbReference type="ARBA" id="ARBA00022777"/>
    </source>
</evidence>
<dbReference type="Gene3D" id="3.30.565.10">
    <property type="entry name" value="Histidine kinase-like ATPase, C-terminal domain"/>
    <property type="match status" value="1"/>
</dbReference>
<evidence type="ECO:0000256" key="5">
    <source>
        <dbReference type="ARBA" id="ARBA00022553"/>
    </source>
</evidence>
<dbReference type="SMART" id="SM00388">
    <property type="entry name" value="HisKA"/>
    <property type="match status" value="1"/>
</dbReference>
<dbReference type="Gene3D" id="6.10.340.10">
    <property type="match status" value="1"/>
</dbReference>
<dbReference type="NCBIfam" id="TIGR01386">
    <property type="entry name" value="cztS_silS_copS"/>
    <property type="match status" value="1"/>
</dbReference>
<evidence type="ECO:0000256" key="1">
    <source>
        <dbReference type="ARBA" id="ARBA00000085"/>
    </source>
</evidence>